<evidence type="ECO:0000313" key="2">
    <source>
        <dbReference type="EMBL" id="MCU6798720.1"/>
    </source>
</evidence>
<organism evidence="2 3">
    <name type="scientific">Alitiscatomonas aceti</name>
    <dbReference type="NCBI Taxonomy" id="2981724"/>
    <lineage>
        <taxon>Bacteria</taxon>
        <taxon>Bacillati</taxon>
        <taxon>Bacillota</taxon>
        <taxon>Clostridia</taxon>
        <taxon>Lachnospirales</taxon>
        <taxon>Lachnospiraceae</taxon>
        <taxon>Alitiscatomonas</taxon>
    </lineage>
</organism>
<evidence type="ECO:0000256" key="1">
    <source>
        <dbReference type="SAM" id="MobiDB-lite"/>
    </source>
</evidence>
<name>A0ABT2UVQ2_9FIRM</name>
<protein>
    <submittedName>
        <fullName evidence="2">Uncharacterized protein</fullName>
    </submittedName>
</protein>
<gene>
    <name evidence="2" type="ORF">OCV69_01990</name>
</gene>
<feature type="region of interest" description="Disordered" evidence="1">
    <location>
        <begin position="1"/>
        <end position="24"/>
    </location>
</feature>
<dbReference type="EMBL" id="JAOQJF010000003">
    <property type="protein sequence ID" value="MCU6798720.1"/>
    <property type="molecule type" value="Genomic_DNA"/>
</dbReference>
<dbReference type="Proteomes" id="UP001652395">
    <property type="component" value="Unassembled WGS sequence"/>
</dbReference>
<dbReference type="RefSeq" id="WP_158357216.1">
    <property type="nucleotide sequence ID" value="NZ_JAOQJF010000003.1"/>
</dbReference>
<proteinExistence type="predicted"/>
<keyword evidence="3" id="KW-1185">Reference proteome</keyword>
<evidence type="ECO:0000313" key="3">
    <source>
        <dbReference type="Proteomes" id="UP001652395"/>
    </source>
</evidence>
<accession>A0ABT2UVQ2</accession>
<feature type="region of interest" description="Disordered" evidence="1">
    <location>
        <begin position="47"/>
        <end position="95"/>
    </location>
</feature>
<feature type="compositionally biased region" description="Basic and acidic residues" evidence="1">
    <location>
        <begin position="50"/>
        <end position="75"/>
    </location>
</feature>
<reference evidence="2 3" key="1">
    <citation type="journal article" date="2021" name="ISME Commun">
        <title>Automated analysis of genomic sequences facilitates high-throughput and comprehensive description of bacteria.</title>
        <authorList>
            <person name="Hitch T.C.A."/>
        </authorList>
    </citation>
    <scope>NUCLEOTIDE SEQUENCE [LARGE SCALE GENOMIC DNA]</scope>
    <source>
        <strain evidence="3">f_CCE</strain>
    </source>
</reference>
<sequence length="95" mass="10086">MRFIRKNGGNTPIKTRAIPKNGSPSDALASSIYSIFKKLEDVNAEFGESNEARSENQEKTENADMKPGASERKEVASVPVGQYSLPAGGCGPGTV</sequence>
<comment type="caution">
    <text evidence="2">The sequence shown here is derived from an EMBL/GenBank/DDBJ whole genome shotgun (WGS) entry which is preliminary data.</text>
</comment>